<accession>A0A5J4UKZ9</accession>
<gene>
    <name evidence="1" type="ORF">EZS28_033293</name>
</gene>
<evidence type="ECO:0000313" key="1">
    <source>
        <dbReference type="EMBL" id="KAA6371179.1"/>
    </source>
</evidence>
<sequence length="228" mass="26015">MQSKQKIQVIAKAIISFTDSYTQNKKRKQKEQQKSESTLQLAYIVSTLQSLENQIQYNNALKQVIKTKKLLKSLVALVTFRLSTHIDLDVDRQRLEVRNGSGRCLSWIQCKGDEQIQSELVNVGFGKVICISICTAGGIGEEQDWEIFNGFIQISNFLRALHEGRNDDWKPSFQPLPLLARRSEEQIEEEGANEELDTQMNNKGNYGNIKYYANSTKSATPNHFIRKG</sequence>
<evidence type="ECO:0000313" key="2">
    <source>
        <dbReference type="Proteomes" id="UP000324800"/>
    </source>
</evidence>
<organism evidence="1 2">
    <name type="scientific">Streblomastix strix</name>
    <dbReference type="NCBI Taxonomy" id="222440"/>
    <lineage>
        <taxon>Eukaryota</taxon>
        <taxon>Metamonada</taxon>
        <taxon>Preaxostyla</taxon>
        <taxon>Oxymonadida</taxon>
        <taxon>Streblomastigidae</taxon>
        <taxon>Streblomastix</taxon>
    </lineage>
</organism>
<dbReference type="EMBL" id="SNRW01014704">
    <property type="protein sequence ID" value="KAA6371179.1"/>
    <property type="molecule type" value="Genomic_DNA"/>
</dbReference>
<name>A0A5J4UKZ9_9EUKA</name>
<dbReference type="Proteomes" id="UP000324800">
    <property type="component" value="Unassembled WGS sequence"/>
</dbReference>
<dbReference type="AlphaFoldDB" id="A0A5J4UKZ9"/>
<protein>
    <submittedName>
        <fullName evidence="1">Uncharacterized protein</fullName>
    </submittedName>
</protein>
<reference evidence="1 2" key="1">
    <citation type="submission" date="2019-03" db="EMBL/GenBank/DDBJ databases">
        <title>Single cell metagenomics reveals metabolic interactions within the superorganism composed of flagellate Streblomastix strix and complex community of Bacteroidetes bacteria on its surface.</title>
        <authorList>
            <person name="Treitli S.C."/>
            <person name="Kolisko M."/>
            <person name="Husnik F."/>
            <person name="Keeling P."/>
            <person name="Hampl V."/>
        </authorList>
    </citation>
    <scope>NUCLEOTIDE SEQUENCE [LARGE SCALE GENOMIC DNA]</scope>
    <source>
        <strain evidence="1">ST1C</strain>
    </source>
</reference>
<comment type="caution">
    <text evidence="1">The sequence shown here is derived from an EMBL/GenBank/DDBJ whole genome shotgun (WGS) entry which is preliminary data.</text>
</comment>
<proteinExistence type="predicted"/>